<dbReference type="SUPFAM" id="SSF141673">
    <property type="entry name" value="MOSC N-terminal domain-like"/>
    <property type="match status" value="1"/>
</dbReference>
<evidence type="ECO:0000313" key="2">
    <source>
        <dbReference type="EMBL" id="KAK8941494.1"/>
    </source>
</evidence>
<proteinExistence type="predicted"/>
<keyword evidence="3" id="KW-1185">Reference proteome</keyword>
<gene>
    <name evidence="2" type="primary">FLACCA</name>
    <name evidence="2" type="ORF">KSP40_PGU022761</name>
</gene>
<sequence>MQFPAVEMEKLSSLFSTLIAGGRNSSAPAATVTSIFVYPIKSCRGVSVPQAPISSTGFRWDREWMVVNSKGRACTQRVEPMLSLVEPELPTDAFDADWEPSDSSYMGIYVLLISFSCYK</sequence>
<dbReference type="PANTHER" id="PTHR14237">
    <property type="entry name" value="MOLYBDOPTERIN COFACTOR SULFURASE MOSC"/>
    <property type="match status" value="1"/>
</dbReference>
<organism evidence="2 3">
    <name type="scientific">Platanthera guangdongensis</name>
    <dbReference type="NCBI Taxonomy" id="2320717"/>
    <lineage>
        <taxon>Eukaryota</taxon>
        <taxon>Viridiplantae</taxon>
        <taxon>Streptophyta</taxon>
        <taxon>Embryophyta</taxon>
        <taxon>Tracheophyta</taxon>
        <taxon>Spermatophyta</taxon>
        <taxon>Magnoliopsida</taxon>
        <taxon>Liliopsida</taxon>
        <taxon>Asparagales</taxon>
        <taxon>Orchidaceae</taxon>
        <taxon>Orchidoideae</taxon>
        <taxon>Orchideae</taxon>
        <taxon>Orchidinae</taxon>
        <taxon>Platanthera</taxon>
    </lineage>
</organism>
<evidence type="ECO:0000259" key="1">
    <source>
        <dbReference type="Pfam" id="PF03476"/>
    </source>
</evidence>
<dbReference type="PANTHER" id="PTHR14237:SF19">
    <property type="entry name" value="MITOCHONDRIAL AMIDOXIME REDUCING COMPONENT 1"/>
    <property type="match status" value="1"/>
</dbReference>
<evidence type="ECO:0000313" key="3">
    <source>
        <dbReference type="Proteomes" id="UP001412067"/>
    </source>
</evidence>
<reference evidence="2 3" key="1">
    <citation type="journal article" date="2022" name="Nat. Plants">
        <title>Genomes of leafy and leafless Platanthera orchids illuminate the evolution of mycoheterotrophy.</title>
        <authorList>
            <person name="Li M.H."/>
            <person name="Liu K.W."/>
            <person name="Li Z."/>
            <person name="Lu H.C."/>
            <person name="Ye Q.L."/>
            <person name="Zhang D."/>
            <person name="Wang J.Y."/>
            <person name="Li Y.F."/>
            <person name="Zhong Z.M."/>
            <person name="Liu X."/>
            <person name="Yu X."/>
            <person name="Liu D.K."/>
            <person name="Tu X.D."/>
            <person name="Liu B."/>
            <person name="Hao Y."/>
            <person name="Liao X.Y."/>
            <person name="Jiang Y.T."/>
            <person name="Sun W.H."/>
            <person name="Chen J."/>
            <person name="Chen Y.Q."/>
            <person name="Ai Y."/>
            <person name="Zhai J.W."/>
            <person name="Wu S.S."/>
            <person name="Zhou Z."/>
            <person name="Hsiao Y.Y."/>
            <person name="Wu W.L."/>
            <person name="Chen Y.Y."/>
            <person name="Lin Y.F."/>
            <person name="Hsu J.L."/>
            <person name="Li C.Y."/>
            <person name="Wang Z.W."/>
            <person name="Zhao X."/>
            <person name="Zhong W.Y."/>
            <person name="Ma X.K."/>
            <person name="Ma L."/>
            <person name="Huang J."/>
            <person name="Chen G.Z."/>
            <person name="Huang M.Z."/>
            <person name="Huang L."/>
            <person name="Peng D.H."/>
            <person name="Luo Y.B."/>
            <person name="Zou S.Q."/>
            <person name="Chen S.P."/>
            <person name="Lan S."/>
            <person name="Tsai W.C."/>
            <person name="Van de Peer Y."/>
            <person name="Liu Z.J."/>
        </authorList>
    </citation>
    <scope>NUCLEOTIDE SEQUENCE [LARGE SCALE GENOMIC DNA]</scope>
    <source>
        <strain evidence="2">Lor288</strain>
    </source>
</reference>
<dbReference type="Proteomes" id="UP001412067">
    <property type="component" value="Unassembled WGS sequence"/>
</dbReference>
<dbReference type="Pfam" id="PF03476">
    <property type="entry name" value="MOSC_N"/>
    <property type="match status" value="1"/>
</dbReference>
<feature type="domain" description="Molybdenum cofactor sulfurase middle" evidence="1">
    <location>
        <begin position="30"/>
        <end position="91"/>
    </location>
</feature>
<name>A0ABR2LH54_9ASPA</name>
<accession>A0ABR2LH54</accession>
<dbReference type="EMBL" id="JBBWWR010000019">
    <property type="protein sequence ID" value="KAK8941494.1"/>
    <property type="molecule type" value="Genomic_DNA"/>
</dbReference>
<protein>
    <submittedName>
        <fullName evidence="2">Molybdenum cofactor sulfurase</fullName>
    </submittedName>
</protein>
<comment type="caution">
    <text evidence="2">The sequence shown here is derived from an EMBL/GenBank/DDBJ whole genome shotgun (WGS) entry which is preliminary data.</text>
</comment>
<dbReference type="InterPro" id="IPR005303">
    <property type="entry name" value="MOCOS_middle"/>
</dbReference>